<gene>
    <name evidence="2" type="ORF">GCM10010921_00520</name>
</gene>
<proteinExistence type="predicted"/>
<reference evidence="2" key="2">
    <citation type="submission" date="2020-09" db="EMBL/GenBank/DDBJ databases">
        <authorList>
            <person name="Sun Q."/>
            <person name="Zhou Y."/>
        </authorList>
    </citation>
    <scope>NUCLEOTIDE SEQUENCE</scope>
    <source>
        <strain evidence="2">CGMCC 1.15794</strain>
    </source>
</reference>
<dbReference type="Proteomes" id="UP000657592">
    <property type="component" value="Unassembled WGS sequence"/>
</dbReference>
<dbReference type="PANTHER" id="PTHR11365:SF23">
    <property type="entry name" value="HYPOTHETICAL 5-OXOPROLINASE (EUROFUNG)-RELATED"/>
    <property type="match status" value="1"/>
</dbReference>
<dbReference type="AlphaFoldDB" id="A0A917IBF8"/>
<reference evidence="2" key="1">
    <citation type="journal article" date="2014" name="Int. J. Syst. Evol. Microbiol.">
        <title>Complete genome sequence of Corynebacterium casei LMG S-19264T (=DSM 44701T), isolated from a smear-ripened cheese.</title>
        <authorList>
            <consortium name="US DOE Joint Genome Institute (JGI-PGF)"/>
            <person name="Walter F."/>
            <person name="Albersmeier A."/>
            <person name="Kalinowski J."/>
            <person name="Ruckert C."/>
        </authorList>
    </citation>
    <scope>NUCLEOTIDE SEQUENCE</scope>
    <source>
        <strain evidence="2">CGMCC 1.15794</strain>
    </source>
</reference>
<dbReference type="GO" id="GO:0005829">
    <property type="term" value="C:cytosol"/>
    <property type="evidence" value="ECO:0007669"/>
    <property type="project" value="TreeGrafter"/>
</dbReference>
<evidence type="ECO:0000313" key="2">
    <source>
        <dbReference type="EMBL" id="GGH33527.1"/>
    </source>
</evidence>
<dbReference type="PANTHER" id="PTHR11365">
    <property type="entry name" value="5-OXOPROLINASE RELATED"/>
    <property type="match status" value="1"/>
</dbReference>
<dbReference type="EMBL" id="BMJY01000001">
    <property type="protein sequence ID" value="GGH33527.1"/>
    <property type="molecule type" value="Genomic_DNA"/>
</dbReference>
<dbReference type="RefSeq" id="WP_188754241.1">
    <property type="nucleotide sequence ID" value="NZ_BMJY01000001.1"/>
</dbReference>
<name>A0A917IBF8_9MICO</name>
<dbReference type="InterPro" id="IPR003692">
    <property type="entry name" value="Hydantoinase_B"/>
</dbReference>
<keyword evidence="3" id="KW-1185">Reference proteome</keyword>
<organism evidence="2 3">
    <name type="scientific">Microbacterium album</name>
    <dbReference type="NCBI Taxonomy" id="2053191"/>
    <lineage>
        <taxon>Bacteria</taxon>
        <taxon>Bacillati</taxon>
        <taxon>Actinomycetota</taxon>
        <taxon>Actinomycetes</taxon>
        <taxon>Micrococcales</taxon>
        <taxon>Microbacteriaceae</taxon>
        <taxon>Microbacterium</taxon>
    </lineage>
</organism>
<dbReference type="InterPro" id="IPR045079">
    <property type="entry name" value="Oxoprolinase-like"/>
</dbReference>
<sequence>MTDVDPITFEVIRHRLWAINDDQARTASSLSGTAIVHEGYDFNAGLTTASGDGLFVGAYVLHHATGIDDFVRKIVEQWGYDDIREGDVFFTNDPWWGALHANDAVLAMPNFAQGTLVSWSGIVMHEQDVGGSVPGSMVATAQDQFVEAPLLPGVKMGEGFALRKDIEGIWLRNSRTPTLNRLNLRARLGAMRRTHDRIVELVERYGLETVLTVQDQIVEHVERVVRARLAEIPDGEWFARGYHDHDGTHDTIYPVGLALTKTGDRVTFDFRDSAPQARGPINCARPALEGAVLGVVLMELCYDLPWSVAALRRVISIESTPGTVIDALPPAATSAASFMGTLTAQDTSVHAMGQMLLTSARHREEAQATWNPGMSGCTIVTPPTSFGEEPTLAFMANHFGGGGGARVHSDGVNTAGPFHSMKGRVPGIEVLEQRGKVLCTHRRELIDSGGPGRFRGGVGMEYGVMPYRTGVVSSHSTMASGVIVPAGRGLAGGLPGATASTRVLRATNIRSALAEGRLPTSASELTAERVDVEAPKQHTTVTEDDVIVGTIQGGAGYGDPLLRDPESVLQDVRSRYVSPEQADVAYGVVIVGDEVDREATEAVRARRREARRAVGSAPPRVDGDVLHPVADVVEVVDTGNRRTQRCSICRTELAADDESFVAGATTRELDWGVAVPGLGDRVSPEYVLREHACPGCGVALAADVQHRDDAPLASRLFPSKTLAPVQS</sequence>
<protein>
    <submittedName>
        <fullName evidence="2">Methylhydantoinase</fullName>
    </submittedName>
</protein>
<evidence type="ECO:0000259" key="1">
    <source>
        <dbReference type="Pfam" id="PF02538"/>
    </source>
</evidence>
<comment type="caution">
    <text evidence="2">The sequence shown here is derived from an EMBL/GenBank/DDBJ whole genome shotgun (WGS) entry which is preliminary data.</text>
</comment>
<accession>A0A917IBF8</accession>
<dbReference type="Pfam" id="PF02538">
    <property type="entry name" value="Hydantoinase_B"/>
    <property type="match status" value="1"/>
</dbReference>
<feature type="domain" description="Hydantoinase B/oxoprolinase" evidence="1">
    <location>
        <begin position="5"/>
        <end position="560"/>
    </location>
</feature>
<evidence type="ECO:0000313" key="3">
    <source>
        <dbReference type="Proteomes" id="UP000657592"/>
    </source>
</evidence>
<dbReference type="GO" id="GO:0006749">
    <property type="term" value="P:glutathione metabolic process"/>
    <property type="evidence" value="ECO:0007669"/>
    <property type="project" value="TreeGrafter"/>
</dbReference>
<dbReference type="GO" id="GO:0017168">
    <property type="term" value="F:5-oxoprolinase (ATP-hydrolyzing) activity"/>
    <property type="evidence" value="ECO:0007669"/>
    <property type="project" value="TreeGrafter"/>
</dbReference>